<keyword evidence="2" id="KW-1185">Reference proteome</keyword>
<accession>A0ACC2LJX3</accession>
<proteinExistence type="predicted"/>
<organism evidence="1 2">
    <name type="scientific">Persea americana</name>
    <name type="common">Avocado</name>
    <dbReference type="NCBI Taxonomy" id="3435"/>
    <lineage>
        <taxon>Eukaryota</taxon>
        <taxon>Viridiplantae</taxon>
        <taxon>Streptophyta</taxon>
        <taxon>Embryophyta</taxon>
        <taxon>Tracheophyta</taxon>
        <taxon>Spermatophyta</taxon>
        <taxon>Magnoliopsida</taxon>
        <taxon>Magnoliidae</taxon>
        <taxon>Laurales</taxon>
        <taxon>Lauraceae</taxon>
        <taxon>Persea</taxon>
    </lineage>
</organism>
<comment type="caution">
    <text evidence="1">The sequence shown here is derived from an EMBL/GenBank/DDBJ whole genome shotgun (WGS) entry which is preliminary data.</text>
</comment>
<protein>
    <submittedName>
        <fullName evidence="1">Uncharacterized protein</fullName>
    </submittedName>
</protein>
<gene>
    <name evidence="1" type="ORF">MRB53_027030</name>
</gene>
<reference evidence="1 2" key="1">
    <citation type="journal article" date="2022" name="Hortic Res">
        <title>A haplotype resolved chromosomal level avocado genome allows analysis of novel avocado genes.</title>
        <authorList>
            <person name="Nath O."/>
            <person name="Fletcher S.J."/>
            <person name="Hayward A."/>
            <person name="Shaw L.M."/>
            <person name="Masouleh A.K."/>
            <person name="Furtado A."/>
            <person name="Henry R.J."/>
            <person name="Mitter N."/>
        </authorList>
    </citation>
    <scope>NUCLEOTIDE SEQUENCE [LARGE SCALE GENOMIC DNA]</scope>
    <source>
        <strain evidence="2">cv. Hass</strain>
    </source>
</reference>
<evidence type="ECO:0000313" key="2">
    <source>
        <dbReference type="Proteomes" id="UP001234297"/>
    </source>
</evidence>
<evidence type="ECO:0000313" key="1">
    <source>
        <dbReference type="EMBL" id="KAJ8633694.1"/>
    </source>
</evidence>
<dbReference type="Proteomes" id="UP001234297">
    <property type="component" value="Chromosome 8"/>
</dbReference>
<sequence length="104" mass="11294">MFDAAKTNKIPIPKCNTVSLLQEKSQRFLPSSGIPASAQDSSSCDTHPSPSVQYWAAFMAAVTLKAGSHCSLAGHTHFHVNQNKSFIPPLPSHRTPSLTKYTEI</sequence>
<name>A0ACC2LJX3_PERAE</name>
<dbReference type="EMBL" id="CM056816">
    <property type="protein sequence ID" value="KAJ8633694.1"/>
    <property type="molecule type" value="Genomic_DNA"/>
</dbReference>